<feature type="coiled-coil region" evidence="1">
    <location>
        <begin position="24"/>
        <end position="58"/>
    </location>
</feature>
<proteinExistence type="predicted"/>
<sequence>MTIVRHAPIRQDGQDVGVAGSPADLDLRRQLREAREELRARREQEAALRENAEALSRNLETSRASYVELHVAYVELLTHARAAAAAAACGEVAPIAYIAGHLEEIGLQPAPGAVADAVVAEGLAVAVRVSGSEAR</sequence>
<dbReference type="EMBL" id="BAAATD010000001">
    <property type="protein sequence ID" value="GAA2576777.1"/>
    <property type="molecule type" value="Genomic_DNA"/>
</dbReference>
<accession>A0ABN3PDN8</accession>
<protein>
    <submittedName>
        <fullName evidence="2">Uncharacterized protein</fullName>
    </submittedName>
</protein>
<keyword evidence="1" id="KW-0175">Coiled coil</keyword>
<dbReference type="Proteomes" id="UP001501509">
    <property type="component" value="Unassembled WGS sequence"/>
</dbReference>
<dbReference type="RefSeq" id="WP_344537510.1">
    <property type="nucleotide sequence ID" value="NZ_BAAATD010000001.1"/>
</dbReference>
<evidence type="ECO:0000313" key="2">
    <source>
        <dbReference type="EMBL" id="GAA2576777.1"/>
    </source>
</evidence>
<comment type="caution">
    <text evidence="2">The sequence shown here is derived from an EMBL/GenBank/DDBJ whole genome shotgun (WGS) entry which is preliminary data.</text>
</comment>
<keyword evidence="3" id="KW-1185">Reference proteome</keyword>
<name>A0ABN3PDN8_9ACTN</name>
<gene>
    <name evidence="2" type="ORF">GCM10010411_06610</name>
</gene>
<evidence type="ECO:0000256" key="1">
    <source>
        <dbReference type="SAM" id="Coils"/>
    </source>
</evidence>
<reference evidence="2 3" key="1">
    <citation type="journal article" date="2019" name="Int. J. Syst. Evol. Microbiol.">
        <title>The Global Catalogue of Microorganisms (GCM) 10K type strain sequencing project: providing services to taxonomists for standard genome sequencing and annotation.</title>
        <authorList>
            <consortium name="The Broad Institute Genomics Platform"/>
            <consortium name="The Broad Institute Genome Sequencing Center for Infectious Disease"/>
            <person name="Wu L."/>
            <person name="Ma J."/>
        </authorList>
    </citation>
    <scope>NUCLEOTIDE SEQUENCE [LARGE SCALE GENOMIC DNA]</scope>
    <source>
        <strain evidence="2 3">JCM 6833</strain>
    </source>
</reference>
<organism evidence="2 3">
    <name type="scientific">Actinomadura fulvescens</name>
    <dbReference type="NCBI Taxonomy" id="46160"/>
    <lineage>
        <taxon>Bacteria</taxon>
        <taxon>Bacillati</taxon>
        <taxon>Actinomycetota</taxon>
        <taxon>Actinomycetes</taxon>
        <taxon>Streptosporangiales</taxon>
        <taxon>Thermomonosporaceae</taxon>
        <taxon>Actinomadura</taxon>
    </lineage>
</organism>
<evidence type="ECO:0000313" key="3">
    <source>
        <dbReference type="Proteomes" id="UP001501509"/>
    </source>
</evidence>